<dbReference type="Gene3D" id="3.90.70.10">
    <property type="entry name" value="Cysteine proteinases"/>
    <property type="match status" value="1"/>
</dbReference>
<dbReference type="SUPFAM" id="SSF54001">
    <property type="entry name" value="Cysteine proteinases"/>
    <property type="match status" value="1"/>
</dbReference>
<keyword evidence="3" id="KW-1185">Reference proteome</keyword>
<sequence>MGETIAENQTSHSHPTLKSNEIEKKDINFSSVKIEVEEEEQKEKDLGYSYSDGDKWSPLKVSLTLAYHHVLLQLMVTDFVWCASSESLLTFQYFMGGFLSGRRILSANGDVYPSLVIYLFPSEVYFNFVYREHLTFDMCKTQGPFQKQLLVDHSPAITALHLMRFKNNGLVVQKEEIKYDHYTVIVHYGPSISSRH</sequence>
<gene>
    <name evidence="2" type="ORF">RDI58_019767</name>
</gene>
<feature type="region of interest" description="Disordered" evidence="1">
    <location>
        <begin position="1"/>
        <end position="23"/>
    </location>
</feature>
<accession>A0AAN8TDX5</accession>
<dbReference type="Proteomes" id="UP001371456">
    <property type="component" value="Unassembled WGS sequence"/>
</dbReference>
<evidence type="ECO:0000313" key="3">
    <source>
        <dbReference type="Proteomes" id="UP001371456"/>
    </source>
</evidence>
<name>A0AAN8TDX5_SOLBU</name>
<proteinExistence type="predicted"/>
<organism evidence="2 3">
    <name type="scientific">Solanum bulbocastanum</name>
    <name type="common">Wild potato</name>
    <dbReference type="NCBI Taxonomy" id="147425"/>
    <lineage>
        <taxon>Eukaryota</taxon>
        <taxon>Viridiplantae</taxon>
        <taxon>Streptophyta</taxon>
        <taxon>Embryophyta</taxon>
        <taxon>Tracheophyta</taxon>
        <taxon>Spermatophyta</taxon>
        <taxon>Magnoliopsida</taxon>
        <taxon>eudicotyledons</taxon>
        <taxon>Gunneridae</taxon>
        <taxon>Pentapetalae</taxon>
        <taxon>asterids</taxon>
        <taxon>lamiids</taxon>
        <taxon>Solanales</taxon>
        <taxon>Solanaceae</taxon>
        <taxon>Solanoideae</taxon>
        <taxon>Solaneae</taxon>
        <taxon>Solanum</taxon>
    </lineage>
</organism>
<dbReference type="EMBL" id="JBANQN010000008">
    <property type="protein sequence ID" value="KAK6781971.1"/>
    <property type="molecule type" value="Genomic_DNA"/>
</dbReference>
<protein>
    <submittedName>
        <fullName evidence="2">Uncharacterized protein</fullName>
    </submittedName>
</protein>
<evidence type="ECO:0000313" key="2">
    <source>
        <dbReference type="EMBL" id="KAK6781971.1"/>
    </source>
</evidence>
<dbReference type="AlphaFoldDB" id="A0AAN8TDX5"/>
<reference evidence="2 3" key="1">
    <citation type="submission" date="2024-02" db="EMBL/GenBank/DDBJ databases">
        <title>de novo genome assembly of Solanum bulbocastanum strain 11H21.</title>
        <authorList>
            <person name="Hosaka A.J."/>
        </authorList>
    </citation>
    <scope>NUCLEOTIDE SEQUENCE [LARGE SCALE GENOMIC DNA]</scope>
    <source>
        <tissue evidence="2">Young leaves</tissue>
    </source>
</reference>
<evidence type="ECO:0000256" key="1">
    <source>
        <dbReference type="SAM" id="MobiDB-lite"/>
    </source>
</evidence>
<comment type="caution">
    <text evidence="2">The sequence shown here is derived from an EMBL/GenBank/DDBJ whole genome shotgun (WGS) entry which is preliminary data.</text>
</comment>
<feature type="compositionally biased region" description="Polar residues" evidence="1">
    <location>
        <begin position="1"/>
        <end position="19"/>
    </location>
</feature>
<dbReference type="InterPro" id="IPR038765">
    <property type="entry name" value="Papain-like_cys_pep_sf"/>
</dbReference>